<evidence type="ECO:0000313" key="4">
    <source>
        <dbReference type="Proteomes" id="UP000194143"/>
    </source>
</evidence>
<dbReference type="Proteomes" id="UP000286687">
    <property type="component" value="Unassembled WGS sequence"/>
</dbReference>
<evidence type="ECO:0000313" key="5">
    <source>
        <dbReference type="Proteomes" id="UP000286687"/>
    </source>
</evidence>
<evidence type="ECO:0000313" key="2">
    <source>
        <dbReference type="EMBL" id="ARP60631.1"/>
    </source>
</evidence>
<organism evidence="3 5">
    <name type="scientific">Bacillus thuringiensis</name>
    <dbReference type="NCBI Taxonomy" id="1428"/>
    <lineage>
        <taxon>Bacteria</taxon>
        <taxon>Bacillati</taxon>
        <taxon>Bacillota</taxon>
        <taxon>Bacilli</taxon>
        <taxon>Bacillales</taxon>
        <taxon>Bacillaceae</taxon>
        <taxon>Bacillus</taxon>
        <taxon>Bacillus cereus group</taxon>
    </lineage>
</organism>
<sequence length="84" mass="9445">MRVTYWRDESLQKNDRSHIKAYALMSGILAQLVGSILVGIFGGQWIDNKVGTFPLFLIIGLLLGLGTGVYAMIRLIRHYYSGEQ</sequence>
<feature type="transmembrane region" description="Helical" evidence="1">
    <location>
        <begin position="52"/>
        <end position="73"/>
    </location>
</feature>
<evidence type="ECO:0000313" key="3">
    <source>
        <dbReference type="EMBL" id="RVU65202.1"/>
    </source>
</evidence>
<feature type="transmembrane region" description="Helical" evidence="1">
    <location>
        <begin position="21"/>
        <end position="46"/>
    </location>
</feature>
<keyword evidence="1" id="KW-1133">Transmembrane helix</keyword>
<proteinExistence type="predicted"/>
<name>A0A1R1MFI3_BACTU</name>
<gene>
    <name evidence="3" type="ORF">BM74_05130</name>
    <name evidence="2" type="ORF">CAB88_27635</name>
</gene>
<keyword evidence="1" id="KW-0812">Transmembrane</keyword>
<reference evidence="3 5" key="2">
    <citation type="submission" date="2018-01" db="EMBL/GenBank/DDBJ databases">
        <title>Complete genome sequence of G25-42.</title>
        <authorList>
            <person name="Zheng Z."/>
            <person name="Sun M."/>
        </authorList>
    </citation>
    <scope>NUCLEOTIDE SEQUENCE [LARGE SCALE GENOMIC DNA]</scope>
    <source>
        <strain evidence="3 5">G25-42</strain>
    </source>
</reference>
<reference evidence="2 4" key="1">
    <citation type="submission" date="2017-04" db="EMBL/GenBank/DDBJ databases">
        <title>Complete Genome Sequence of Bacillus thuringiensis type Strain ATCC 10792.</title>
        <authorList>
            <person name="Oh D.-H."/>
            <person name="Park B.-J."/>
            <person name="Shuai W."/>
            <person name="Chelliah R."/>
        </authorList>
    </citation>
    <scope>NUCLEOTIDE SEQUENCE [LARGE SCALE GENOMIC DNA]</scope>
    <source>
        <strain evidence="2 4">ATCC 10792</strain>
    </source>
</reference>
<dbReference type="InterPro" id="IPR032820">
    <property type="entry name" value="ATPase_put"/>
</dbReference>
<keyword evidence="4" id="KW-1185">Reference proteome</keyword>
<dbReference type="OMA" id="SGRWADQ"/>
<dbReference type="Pfam" id="PF09527">
    <property type="entry name" value="ATPase_gene1"/>
    <property type="match status" value="1"/>
</dbReference>
<dbReference type="EMBL" id="CP021061">
    <property type="protein sequence ID" value="ARP60631.1"/>
    <property type="molecule type" value="Genomic_DNA"/>
</dbReference>
<accession>A0A1R1MFI3</accession>
<keyword evidence="1" id="KW-0472">Membrane</keyword>
<dbReference type="Proteomes" id="UP000194143">
    <property type="component" value="Chromosome"/>
</dbReference>
<dbReference type="AlphaFoldDB" id="A0A1R1MFI3"/>
<dbReference type="EMBL" id="LDER01000089">
    <property type="protein sequence ID" value="RVU65202.1"/>
    <property type="molecule type" value="Genomic_DNA"/>
</dbReference>
<evidence type="ECO:0008006" key="6">
    <source>
        <dbReference type="Google" id="ProtNLM"/>
    </source>
</evidence>
<evidence type="ECO:0000256" key="1">
    <source>
        <dbReference type="SAM" id="Phobius"/>
    </source>
</evidence>
<protein>
    <recommendedName>
        <fullName evidence="6">AtpZ/AtpI family protein</fullName>
    </recommendedName>
</protein>